<sequence>MNAFEGKSGLPPIPVVQAGTAFPLETLQQHEARAHALMDCATAGVSQRTLRALDAVSRRWLVKQGNALLPEIAAIAERLGRPGAYFLSVNYEWGCTCRVAPSPDGRSARLVRVLDWVTGGLGRYVIAAHVVGGSVGPFVALTWPGYTGVLQAMAPGRFSAALNQAPMRQHTGLFHLDWALGRARVWRLNHPTPAQLLRRVFETAADFAEAKRLLAESPICAPAIFSIAGINAHETAVIERTETAARVHEGNTTAANHWQAPGWRGLARGNDSPGRACGMHGVSTEMDTRFAWLRPPILNWNTRLVMIADARQGRLVAQGFEPQANTVLPATAPLELAL</sequence>
<protein>
    <submittedName>
        <fullName evidence="1">Uncharacterized protein</fullName>
    </submittedName>
</protein>
<dbReference type="PANTHER" id="PTHR28583:SF1">
    <property type="entry name" value="ACID CERAMIDASE"/>
    <property type="match status" value="1"/>
</dbReference>
<proteinExistence type="predicted"/>
<comment type="caution">
    <text evidence="1">The sequence shown here is derived from an EMBL/GenBank/DDBJ whole genome shotgun (WGS) entry which is preliminary data.</text>
</comment>
<name>A0A109BBN1_HYPSL</name>
<dbReference type="GO" id="GO:0016810">
    <property type="term" value="F:hydrolase activity, acting on carbon-nitrogen (but not peptide) bonds"/>
    <property type="evidence" value="ECO:0007669"/>
    <property type="project" value="TreeGrafter"/>
</dbReference>
<organism evidence="1 2">
    <name type="scientific">Hyphomicrobium sulfonivorans</name>
    <dbReference type="NCBI Taxonomy" id="121290"/>
    <lineage>
        <taxon>Bacteria</taxon>
        <taxon>Pseudomonadati</taxon>
        <taxon>Pseudomonadota</taxon>
        <taxon>Alphaproteobacteria</taxon>
        <taxon>Hyphomicrobiales</taxon>
        <taxon>Hyphomicrobiaceae</taxon>
        <taxon>Hyphomicrobium</taxon>
    </lineage>
</organism>
<dbReference type="PATRIC" id="fig|121290.4.peg.1984"/>
<dbReference type="RefSeq" id="WP_068463258.1">
    <property type="nucleotide sequence ID" value="NZ_LMTR01000075.1"/>
</dbReference>
<evidence type="ECO:0000313" key="2">
    <source>
        <dbReference type="Proteomes" id="UP000059074"/>
    </source>
</evidence>
<dbReference type="EMBL" id="LMTR01000075">
    <property type="protein sequence ID" value="KWT65824.1"/>
    <property type="molecule type" value="Genomic_DNA"/>
</dbReference>
<evidence type="ECO:0000313" key="1">
    <source>
        <dbReference type="EMBL" id="KWT65824.1"/>
    </source>
</evidence>
<reference evidence="1 2" key="1">
    <citation type="submission" date="2015-10" db="EMBL/GenBank/DDBJ databases">
        <title>Transcriptomic analysis of a linuron degrading triple-species bacterial consortium.</title>
        <authorList>
            <person name="Albers P."/>
        </authorList>
    </citation>
    <scope>NUCLEOTIDE SEQUENCE [LARGE SCALE GENOMIC DNA]</scope>
    <source>
        <strain evidence="1 2">WDL6</strain>
    </source>
</reference>
<dbReference type="AlphaFoldDB" id="A0A109BBN1"/>
<accession>A0A109BBN1</accession>
<gene>
    <name evidence="1" type="ORF">APY04_2671</name>
</gene>
<dbReference type="Proteomes" id="UP000059074">
    <property type="component" value="Unassembled WGS sequence"/>
</dbReference>
<dbReference type="STRING" id="121290.APY04_2671"/>
<dbReference type="PANTHER" id="PTHR28583">
    <property type="entry name" value="ACID AMIDASE"/>
    <property type="match status" value="1"/>
</dbReference>
<dbReference type="Gene3D" id="3.60.60.10">
    <property type="entry name" value="Penicillin V Acylase, Chain A"/>
    <property type="match status" value="1"/>
</dbReference>
<dbReference type="OrthoDB" id="7325338at2"/>
<keyword evidence="2" id="KW-1185">Reference proteome</keyword>